<dbReference type="RefSeq" id="WP_007887201.1">
    <property type="nucleotide sequence ID" value="NZ_ACFY01000099.1"/>
</dbReference>
<dbReference type="InterPro" id="IPR026990">
    <property type="entry name" value="TnpW"/>
</dbReference>
<gene>
    <name evidence="2" type="ORF">ROSEINA2194_02677</name>
</gene>
<dbReference type="eggNOG" id="ENOG5032T3K">
    <property type="taxonomic scope" value="Bacteria"/>
</dbReference>
<reference evidence="2 3" key="1">
    <citation type="submission" date="2009-02" db="EMBL/GenBank/DDBJ databases">
        <authorList>
            <person name="Fulton L."/>
            <person name="Clifton S."/>
            <person name="Fulton B."/>
            <person name="Xu J."/>
            <person name="Minx P."/>
            <person name="Pepin K.H."/>
            <person name="Johnson M."/>
            <person name="Bhonagiri V."/>
            <person name="Nash W.E."/>
            <person name="Mardis E.R."/>
            <person name="Wilson R.K."/>
        </authorList>
    </citation>
    <scope>NUCLEOTIDE SEQUENCE [LARGE SCALE GENOMIC DNA]</scope>
    <source>
        <strain evidence="2 3">DSM 16841</strain>
    </source>
</reference>
<dbReference type="AlphaFoldDB" id="C0FVA4"/>
<dbReference type="Pfam" id="PF14202">
    <property type="entry name" value="TnpW"/>
    <property type="match status" value="1"/>
</dbReference>
<sequence length="78" mass="8729">MAEQTPDSIITTQRNGQTIVVELFFNHSSTETFRDKLLKLALADSSRLSASDGQEPEKQKSCDNSRPDEPFPVRAFSI</sequence>
<evidence type="ECO:0000256" key="1">
    <source>
        <dbReference type="SAM" id="MobiDB-lite"/>
    </source>
</evidence>
<accession>C0FVA4</accession>
<dbReference type="GeneID" id="75163170"/>
<feature type="region of interest" description="Disordered" evidence="1">
    <location>
        <begin position="46"/>
        <end position="78"/>
    </location>
</feature>
<name>C0FVA4_9FIRM</name>
<organism evidence="2 3">
    <name type="scientific">Roseburia inulinivorans DSM 16841</name>
    <dbReference type="NCBI Taxonomy" id="622312"/>
    <lineage>
        <taxon>Bacteria</taxon>
        <taxon>Bacillati</taxon>
        <taxon>Bacillota</taxon>
        <taxon>Clostridia</taxon>
        <taxon>Lachnospirales</taxon>
        <taxon>Lachnospiraceae</taxon>
        <taxon>Roseburia</taxon>
    </lineage>
</organism>
<evidence type="ECO:0000313" key="3">
    <source>
        <dbReference type="Proteomes" id="UP000003561"/>
    </source>
</evidence>
<dbReference type="EMBL" id="ACFY01000099">
    <property type="protein sequence ID" value="EEG93484.1"/>
    <property type="molecule type" value="Genomic_DNA"/>
</dbReference>
<dbReference type="Proteomes" id="UP000003561">
    <property type="component" value="Unassembled WGS sequence"/>
</dbReference>
<reference evidence="2 3" key="2">
    <citation type="submission" date="2009-03" db="EMBL/GenBank/DDBJ databases">
        <title>Draft genome sequence of Roseburia inulinivorans (DSM 16841).</title>
        <authorList>
            <person name="Sudarsanam P."/>
            <person name="Ley R."/>
            <person name="Guruge J."/>
            <person name="Turnbaugh P.J."/>
            <person name="Mahowald M."/>
            <person name="Liep D."/>
            <person name="Gordon J."/>
        </authorList>
    </citation>
    <scope>NUCLEOTIDE SEQUENCE [LARGE SCALE GENOMIC DNA]</scope>
    <source>
        <strain evidence="2 3">DSM 16841</strain>
    </source>
</reference>
<comment type="caution">
    <text evidence="2">The sequence shown here is derived from an EMBL/GenBank/DDBJ whole genome shotgun (WGS) entry which is preliminary data.</text>
</comment>
<feature type="compositionally biased region" description="Basic and acidic residues" evidence="1">
    <location>
        <begin position="55"/>
        <end position="71"/>
    </location>
</feature>
<evidence type="ECO:0000313" key="2">
    <source>
        <dbReference type="EMBL" id="EEG93484.1"/>
    </source>
</evidence>
<proteinExistence type="predicted"/>
<protein>
    <recommendedName>
        <fullName evidence="4">Transposon-encoded protein TnpW</fullName>
    </recommendedName>
</protein>
<evidence type="ECO:0008006" key="4">
    <source>
        <dbReference type="Google" id="ProtNLM"/>
    </source>
</evidence>